<dbReference type="PANTHER" id="PTHR43434">
    <property type="entry name" value="PHOSPHOGLYCOLATE PHOSPHATASE"/>
    <property type="match status" value="1"/>
</dbReference>
<dbReference type="InterPro" id="IPR036412">
    <property type="entry name" value="HAD-like_sf"/>
</dbReference>
<comment type="caution">
    <text evidence="1">The sequence shown here is derived from an EMBL/GenBank/DDBJ whole genome shotgun (WGS) entry which is preliminary data.</text>
</comment>
<dbReference type="SUPFAM" id="SSF56784">
    <property type="entry name" value="HAD-like"/>
    <property type="match status" value="1"/>
</dbReference>
<dbReference type="Proteomes" id="UP000005273">
    <property type="component" value="Unassembled WGS sequence"/>
</dbReference>
<keyword evidence="2" id="KW-1185">Reference proteome</keyword>
<dbReference type="EMBL" id="ACJX03000001">
    <property type="protein sequence ID" value="KRT34980.1"/>
    <property type="molecule type" value="Genomic_DNA"/>
</dbReference>
<evidence type="ECO:0000313" key="1">
    <source>
        <dbReference type="EMBL" id="KRT34980.1"/>
    </source>
</evidence>
<dbReference type="GO" id="GO:0008967">
    <property type="term" value="F:phosphoglycolate phosphatase activity"/>
    <property type="evidence" value="ECO:0007669"/>
    <property type="project" value="TreeGrafter"/>
</dbReference>
<dbReference type="Gene3D" id="3.40.50.1000">
    <property type="entry name" value="HAD superfamily/HAD-like"/>
    <property type="match status" value="1"/>
</dbReference>
<dbReference type="STRING" id="592015.HMPREF1705_04237"/>
<dbReference type="AlphaFoldDB" id="A0A0T5X9X8"/>
<dbReference type="InterPro" id="IPR041492">
    <property type="entry name" value="HAD_2"/>
</dbReference>
<dbReference type="CDD" id="cd01427">
    <property type="entry name" value="HAD_like"/>
    <property type="match status" value="1"/>
</dbReference>
<name>A0A0T5X9X8_9BACT</name>
<organism evidence="1 2">
    <name type="scientific">Acetomicrobium hydrogeniformans ATCC BAA-1850</name>
    <dbReference type="NCBI Taxonomy" id="592015"/>
    <lineage>
        <taxon>Bacteria</taxon>
        <taxon>Thermotogati</taxon>
        <taxon>Synergistota</taxon>
        <taxon>Synergistia</taxon>
        <taxon>Synergistales</taxon>
        <taxon>Acetomicrobiaceae</taxon>
        <taxon>Acetomicrobium</taxon>
    </lineage>
</organism>
<gene>
    <name evidence="1" type="ORF">HMPREF1705_04237</name>
</gene>
<dbReference type="InterPro" id="IPR050155">
    <property type="entry name" value="HAD-like_hydrolase_sf"/>
</dbReference>
<accession>A0A0T5X9X8</accession>
<dbReference type="eggNOG" id="COG0546">
    <property type="taxonomic scope" value="Bacteria"/>
</dbReference>
<evidence type="ECO:0000313" key="2">
    <source>
        <dbReference type="Proteomes" id="UP000005273"/>
    </source>
</evidence>
<protein>
    <submittedName>
        <fullName evidence="1">Haloacid dehalogenase-like hydrolase</fullName>
    </submittedName>
</protein>
<sequence>MGGNMDKLKKIHDALIFDMDGVLIDATFSYPMVIRMAVQWGWRYLLGNDVDCTAFSYGHFYISKTHPAFNDDYDIAWILLSLAASKGIRSLKKAFPTPKQWEEILQNFNGDDPSLLLSDNFNNIVPRSSVRQLCEEIYFGREEYISLQGKEPKWYKGKGLWRRERALIDVHWKDLPLPVCIFTGRSRKECLLGLKLLGWEDLPMERIFTLEDGMPKPSPEGLEVLSARVGAKNPIFFGDTSSDLESAKRFGRGKFVYVGKTPKDLPLVFKDAQKALSELGFID</sequence>
<keyword evidence="1" id="KW-0378">Hydrolase</keyword>
<proteinExistence type="predicted"/>
<reference evidence="2" key="1">
    <citation type="submission" date="2012-09" db="EMBL/GenBank/DDBJ databases">
        <authorList>
            <person name="Weinstock G."/>
            <person name="Sodergren E."/>
            <person name="Clifton S."/>
            <person name="Fulton L."/>
            <person name="Fulton B."/>
            <person name="Courtney L."/>
            <person name="Fronick C."/>
            <person name="Harrison M."/>
            <person name="Strong C."/>
            <person name="Farmer C."/>
            <person name="Delehaunty K."/>
            <person name="Markovic C."/>
            <person name="Hall O."/>
            <person name="Minx P."/>
            <person name="Tomlinson C."/>
            <person name="Mitreva M."/>
            <person name="Nelson J."/>
            <person name="Hou S."/>
            <person name="Wollam A."/>
            <person name="Pepin K.H."/>
            <person name="Johnson M."/>
            <person name="Bhonagiri V."/>
            <person name="Nash W.E."/>
            <person name="Suruliraj S."/>
            <person name="Warren W."/>
            <person name="Chinwalla A."/>
            <person name="Mardis E.R."/>
            <person name="Wilson R.K."/>
        </authorList>
    </citation>
    <scope>NUCLEOTIDE SEQUENCE [LARGE SCALE GENOMIC DNA]</scope>
    <source>
        <strain evidence="2">OS1</strain>
    </source>
</reference>
<dbReference type="GO" id="GO:0006281">
    <property type="term" value="P:DNA repair"/>
    <property type="evidence" value="ECO:0007669"/>
    <property type="project" value="TreeGrafter"/>
</dbReference>
<dbReference type="PANTHER" id="PTHR43434:SF1">
    <property type="entry name" value="PHOSPHOGLYCOLATE PHOSPHATASE"/>
    <property type="match status" value="1"/>
</dbReference>
<dbReference type="Pfam" id="PF13419">
    <property type="entry name" value="HAD_2"/>
    <property type="match status" value="1"/>
</dbReference>
<dbReference type="InterPro" id="IPR023214">
    <property type="entry name" value="HAD_sf"/>
</dbReference>